<dbReference type="Proteomes" id="UP000218238">
    <property type="component" value="Unassembled WGS sequence"/>
</dbReference>
<feature type="transmembrane region" description="Helical" evidence="1">
    <location>
        <begin position="125"/>
        <end position="147"/>
    </location>
</feature>
<reference evidence="2 3" key="1">
    <citation type="submission" date="2017-08" db="EMBL/GenBank/DDBJ databases">
        <title>Draft genome sequence of filamentous cyanobacterium Calothrix elsteri CCALA 953.</title>
        <authorList>
            <person name="Gagunashvili A.N."/>
            <person name="Elster J."/>
            <person name="Andresson O.S."/>
        </authorList>
    </citation>
    <scope>NUCLEOTIDE SEQUENCE [LARGE SCALE GENOMIC DNA]</scope>
    <source>
        <strain evidence="2 3">CCALA 953</strain>
    </source>
</reference>
<gene>
    <name evidence="2" type="ORF">CK510_23675</name>
</gene>
<dbReference type="Pfam" id="PF11667">
    <property type="entry name" value="DUF3267"/>
    <property type="match status" value="1"/>
</dbReference>
<proteinExistence type="predicted"/>
<sequence length="325" mass="36704">MLDTNSTSTTPGTLPKGYQEVLYDKINKPLRIIVLQILSIPLFVVFGLIFLNVAIGMGKLPSRIQIGLTGMILLLAGTILTLVLHELTHGVVMRMFGAKPRYGVLWKQAMFYATTPGYAYRRNDYLLITLAPLSILSILVILGMWFVQGTLWVALFAICGTINASGAIGDIWISIIVLRYTSTAYVMDERDGIRVFLPNLEVRKKGIQNSLAQPFWKRIAFIRFLHTAIFVFFNIVMAVLLYEVVADKISILTWIALAFFAIEVIVLIANNWTCPLTIYAEKLESYRGQTTDIFFLPKWFGDRMFIFYGGLLVFGLLLLVIRLLT</sequence>
<keyword evidence="1" id="KW-0812">Transmembrane</keyword>
<feature type="transmembrane region" description="Helical" evidence="1">
    <location>
        <begin position="305"/>
        <end position="324"/>
    </location>
</feature>
<feature type="transmembrane region" description="Helical" evidence="1">
    <location>
        <begin position="249"/>
        <end position="269"/>
    </location>
</feature>
<dbReference type="InterPro" id="IPR021683">
    <property type="entry name" value="DUF3267"/>
</dbReference>
<name>A0A2A2TCW9_9CYAN</name>
<dbReference type="AlphaFoldDB" id="A0A2A2TCW9"/>
<dbReference type="RefSeq" id="WP_095724015.1">
    <property type="nucleotide sequence ID" value="NZ_NTFS01000357.1"/>
</dbReference>
<feature type="transmembrane region" description="Helical" evidence="1">
    <location>
        <begin position="154"/>
        <end position="178"/>
    </location>
</feature>
<comment type="caution">
    <text evidence="2">The sequence shown here is derived from an EMBL/GenBank/DDBJ whole genome shotgun (WGS) entry which is preliminary data.</text>
</comment>
<evidence type="ECO:0000313" key="3">
    <source>
        <dbReference type="Proteomes" id="UP000218238"/>
    </source>
</evidence>
<feature type="transmembrane region" description="Helical" evidence="1">
    <location>
        <begin position="66"/>
        <end position="85"/>
    </location>
</feature>
<dbReference type="OrthoDB" id="495971at2"/>
<evidence type="ECO:0000256" key="1">
    <source>
        <dbReference type="SAM" id="Phobius"/>
    </source>
</evidence>
<keyword evidence="1" id="KW-0472">Membrane</keyword>
<dbReference type="EMBL" id="NTFS01000357">
    <property type="protein sequence ID" value="PAX51647.1"/>
    <property type="molecule type" value="Genomic_DNA"/>
</dbReference>
<keyword evidence="1" id="KW-1133">Transmembrane helix</keyword>
<protein>
    <recommendedName>
        <fullName evidence="4">DUF3267 domain-containing protein</fullName>
    </recommendedName>
</protein>
<evidence type="ECO:0000313" key="2">
    <source>
        <dbReference type="EMBL" id="PAX51647.1"/>
    </source>
</evidence>
<organism evidence="2 3">
    <name type="scientific">Brunnivagina elsteri CCALA 953</name>
    <dbReference type="NCBI Taxonomy" id="987040"/>
    <lineage>
        <taxon>Bacteria</taxon>
        <taxon>Bacillati</taxon>
        <taxon>Cyanobacteriota</taxon>
        <taxon>Cyanophyceae</taxon>
        <taxon>Nostocales</taxon>
        <taxon>Calotrichaceae</taxon>
        <taxon>Brunnivagina</taxon>
    </lineage>
</organism>
<accession>A0A2A2TCW9</accession>
<evidence type="ECO:0008006" key="4">
    <source>
        <dbReference type="Google" id="ProtNLM"/>
    </source>
</evidence>
<feature type="transmembrane region" description="Helical" evidence="1">
    <location>
        <begin position="32"/>
        <end position="54"/>
    </location>
</feature>
<feature type="transmembrane region" description="Helical" evidence="1">
    <location>
        <begin position="220"/>
        <end position="242"/>
    </location>
</feature>
<keyword evidence="3" id="KW-1185">Reference proteome</keyword>